<sequence>MRRLLPLSLPLMSLALTGAFLAPVSPASAAPGGAPAAPAAKAGARQIAYEQWDTPAELRSGRLVATRVTRGTVVQKKAANGRRKVDGTAYDVGHWLSPWTRPGFALTELIGSWSATTSGDSWIEVSVRGRAAGGGQSSWDVLGRWTSGDEHTLRTSVSGQGDDLADVNVDTWKAKKGLASYQLRVSLARRAGTKAKATLDTVGAVASRLPSGLVATSKPGVARGITLDVPRYSQMIHQGHSPQWGNGGEAWCSPTSTSMVLGYYGALPAAADRAWVGSGHPDPWVDHAARMTYDAAYRGTGNWPFNTAYAAPLAGNAFVTRLRSLREAERLVKAGIPVVVSVSFGRGQLSGAPISATNGHLLVIVGFTQTGDVVVNDPAAATNAGVRRTYDRGQLENAWLPRSGGLAYVIHDDAHPLPKSNGTW</sequence>
<comment type="caution">
    <text evidence="3">The sequence shown here is derived from an EMBL/GenBank/DDBJ whole genome shotgun (WGS) entry which is preliminary data.</text>
</comment>
<organism evidence="3 4">
    <name type="scientific">Nocardioides deserti</name>
    <dbReference type="NCBI Taxonomy" id="1588644"/>
    <lineage>
        <taxon>Bacteria</taxon>
        <taxon>Bacillati</taxon>
        <taxon>Actinomycetota</taxon>
        <taxon>Actinomycetes</taxon>
        <taxon>Propionibacteriales</taxon>
        <taxon>Nocardioidaceae</taxon>
        <taxon>Nocardioides</taxon>
    </lineage>
</organism>
<evidence type="ECO:0000313" key="4">
    <source>
        <dbReference type="Proteomes" id="UP000604001"/>
    </source>
</evidence>
<evidence type="ECO:0000259" key="2">
    <source>
        <dbReference type="Pfam" id="PF13529"/>
    </source>
</evidence>
<accession>A0ABR6UBE9</accession>
<dbReference type="InterPro" id="IPR039563">
    <property type="entry name" value="Peptidase_C39_single_dom"/>
</dbReference>
<dbReference type="CDD" id="cd02549">
    <property type="entry name" value="Peptidase_C39A"/>
    <property type="match status" value="1"/>
</dbReference>
<dbReference type="EMBL" id="JACMYC010000009">
    <property type="protein sequence ID" value="MBC2961678.1"/>
    <property type="molecule type" value="Genomic_DNA"/>
</dbReference>
<dbReference type="InterPro" id="IPR039564">
    <property type="entry name" value="Peptidase_C39-like"/>
</dbReference>
<dbReference type="Proteomes" id="UP000604001">
    <property type="component" value="Unassembled WGS sequence"/>
</dbReference>
<proteinExistence type="predicted"/>
<keyword evidence="4" id="KW-1185">Reference proteome</keyword>
<feature type="domain" description="Peptidase C39-like" evidence="2">
    <location>
        <begin position="227"/>
        <end position="379"/>
    </location>
</feature>
<dbReference type="Pfam" id="PF13529">
    <property type="entry name" value="Peptidase_C39_2"/>
    <property type="match status" value="1"/>
</dbReference>
<evidence type="ECO:0000313" key="3">
    <source>
        <dbReference type="EMBL" id="MBC2961678.1"/>
    </source>
</evidence>
<gene>
    <name evidence="3" type="ORF">H7344_15355</name>
</gene>
<protein>
    <submittedName>
        <fullName evidence="3">C39 family peptidase</fullName>
    </submittedName>
</protein>
<reference evidence="3 4" key="1">
    <citation type="submission" date="2020-08" db="EMBL/GenBank/DDBJ databases">
        <title>novel species in genus Nocardioides.</title>
        <authorList>
            <person name="Zhang G."/>
        </authorList>
    </citation>
    <scope>NUCLEOTIDE SEQUENCE [LARGE SCALE GENOMIC DNA]</scope>
    <source>
        <strain evidence="3 4">SC8A-24</strain>
    </source>
</reference>
<dbReference type="RefSeq" id="WP_186346880.1">
    <property type="nucleotide sequence ID" value="NZ_BMMR01000004.1"/>
</dbReference>
<name>A0ABR6UBE9_9ACTN</name>
<feature type="signal peptide" evidence="1">
    <location>
        <begin position="1"/>
        <end position="29"/>
    </location>
</feature>
<feature type="chain" id="PRO_5046225427" evidence="1">
    <location>
        <begin position="30"/>
        <end position="424"/>
    </location>
</feature>
<evidence type="ECO:0000256" key="1">
    <source>
        <dbReference type="SAM" id="SignalP"/>
    </source>
</evidence>
<dbReference type="Gene3D" id="3.90.70.10">
    <property type="entry name" value="Cysteine proteinases"/>
    <property type="match status" value="1"/>
</dbReference>
<keyword evidence="1" id="KW-0732">Signal</keyword>